<gene>
    <name evidence="5" type="ORF">NQ314_000657</name>
</gene>
<proteinExistence type="predicted"/>
<accession>A0AAV8ZUI1</accession>
<dbReference type="InterPro" id="IPR027806">
    <property type="entry name" value="HARBI1_dom"/>
</dbReference>
<feature type="region of interest" description="Disordered" evidence="3">
    <location>
        <begin position="409"/>
        <end position="439"/>
    </location>
</feature>
<dbReference type="Proteomes" id="UP001162156">
    <property type="component" value="Unassembled WGS sequence"/>
</dbReference>
<protein>
    <recommendedName>
        <fullName evidence="4">DDE Tnp4 domain-containing protein</fullName>
    </recommendedName>
</protein>
<reference evidence="5" key="1">
    <citation type="journal article" date="2023" name="Insect Mol. Biol.">
        <title>Genome sequencing provides insights into the evolution of gene families encoding plant cell wall-degrading enzymes in longhorned beetles.</title>
        <authorList>
            <person name="Shin N.R."/>
            <person name="Okamura Y."/>
            <person name="Kirsch R."/>
            <person name="Pauchet Y."/>
        </authorList>
    </citation>
    <scope>NUCLEOTIDE SEQUENCE</scope>
    <source>
        <strain evidence="5">RBIC_L_NR</strain>
    </source>
</reference>
<keyword evidence="2" id="KW-0479">Metal-binding</keyword>
<evidence type="ECO:0000256" key="2">
    <source>
        <dbReference type="ARBA" id="ARBA00022723"/>
    </source>
</evidence>
<evidence type="ECO:0000256" key="3">
    <source>
        <dbReference type="SAM" id="MobiDB-lite"/>
    </source>
</evidence>
<comment type="cofactor">
    <cofactor evidence="1">
        <name>a divalent metal cation</name>
        <dbReference type="ChEBI" id="CHEBI:60240"/>
    </cofactor>
</comment>
<feature type="compositionally biased region" description="Basic and acidic residues" evidence="3">
    <location>
        <begin position="421"/>
        <end position="432"/>
    </location>
</feature>
<evidence type="ECO:0000259" key="4">
    <source>
        <dbReference type="Pfam" id="PF13359"/>
    </source>
</evidence>
<comment type="caution">
    <text evidence="5">The sequence shown here is derived from an EMBL/GenBank/DDBJ whole genome shotgun (WGS) entry which is preliminary data.</text>
</comment>
<sequence length="627" mass="72239">MDLNFILLIRAIGNEEERREHRIIKRQLRDHSNPLTLPEVIFKQIYRLCRTIAHYLVQEISPFLQEKEREEIAIPDTLIVLCALHFYGQGSYQNKSVDAVTSILNEHFGHIQFPISEEEKDIEKWKFMNMGNGFPEEYQIGHRNSWLIGDGGYPLEPWLLTPVSGPNINDHEQKFNRAHRSTRNVAERFNGVFKAIFTCCSADRTLHYAPEKASKIINACGIIYNIYLNRHDFEEVEETNDDIENQNDEPLNPEWQNGPLNQEWRNKGNRVNVSDNYPLCGTSTDYLNKECGDSNDDVALHSDNDSKDSNEIYLHSDNNYYEIGLLPMNNGNVLENYDDNPLAENASEENGILFCYWPDYIRSEHTMLMTLREHFDLELSRCLVCPINVKYRSSSYEKAKSKLKILEEQTNVSQTSDDADDVRNHTKNKKENALSGSQRRRIVNSRYNDDFCDLNSSSDEDKIPAPPTLKYDNPKQDIRRADILKKSKSYLCSENEDISEPLVADTDTVNSKRRINKVETIKNVNKYFCSKSTAVEKVAPELAIINRVKSTINSNSSQFVKKVESLKSGNTHPEVNTIENKCTCKSQEVIIKEMLRKVENLCQKMDYLITINQAYANVDIAAGNFET</sequence>
<feature type="domain" description="DDE Tnp4" evidence="4">
    <location>
        <begin position="143"/>
        <end position="225"/>
    </location>
</feature>
<dbReference type="EMBL" id="JANEYF010000203">
    <property type="protein sequence ID" value="KAJ8971515.1"/>
    <property type="molecule type" value="Genomic_DNA"/>
</dbReference>
<evidence type="ECO:0000256" key="1">
    <source>
        <dbReference type="ARBA" id="ARBA00001968"/>
    </source>
</evidence>
<organism evidence="5 6">
    <name type="scientific">Rhamnusium bicolor</name>
    <dbReference type="NCBI Taxonomy" id="1586634"/>
    <lineage>
        <taxon>Eukaryota</taxon>
        <taxon>Metazoa</taxon>
        <taxon>Ecdysozoa</taxon>
        <taxon>Arthropoda</taxon>
        <taxon>Hexapoda</taxon>
        <taxon>Insecta</taxon>
        <taxon>Pterygota</taxon>
        <taxon>Neoptera</taxon>
        <taxon>Endopterygota</taxon>
        <taxon>Coleoptera</taxon>
        <taxon>Polyphaga</taxon>
        <taxon>Cucujiformia</taxon>
        <taxon>Chrysomeloidea</taxon>
        <taxon>Cerambycidae</taxon>
        <taxon>Lepturinae</taxon>
        <taxon>Rhagiini</taxon>
        <taxon>Rhamnusium</taxon>
    </lineage>
</organism>
<dbReference type="Pfam" id="PF13359">
    <property type="entry name" value="DDE_Tnp_4"/>
    <property type="match status" value="1"/>
</dbReference>
<feature type="region of interest" description="Disordered" evidence="3">
    <location>
        <begin position="453"/>
        <end position="473"/>
    </location>
</feature>
<dbReference type="AlphaFoldDB" id="A0AAV8ZUI1"/>
<name>A0AAV8ZUI1_9CUCU</name>
<evidence type="ECO:0000313" key="6">
    <source>
        <dbReference type="Proteomes" id="UP001162156"/>
    </source>
</evidence>
<evidence type="ECO:0000313" key="5">
    <source>
        <dbReference type="EMBL" id="KAJ8971515.1"/>
    </source>
</evidence>
<dbReference type="GO" id="GO:0046872">
    <property type="term" value="F:metal ion binding"/>
    <property type="evidence" value="ECO:0007669"/>
    <property type="project" value="UniProtKB-KW"/>
</dbReference>
<keyword evidence="6" id="KW-1185">Reference proteome</keyword>